<protein>
    <recommendedName>
        <fullName evidence="4">K Homology domain-containing protein</fullName>
    </recommendedName>
</protein>
<evidence type="ECO:0000259" key="4">
    <source>
        <dbReference type="SMART" id="SM00322"/>
    </source>
</evidence>
<feature type="domain" description="K Homology" evidence="4">
    <location>
        <begin position="488"/>
        <end position="558"/>
    </location>
</feature>
<dbReference type="GO" id="GO:0003723">
    <property type="term" value="F:RNA binding"/>
    <property type="evidence" value="ECO:0007669"/>
    <property type="project" value="UniProtKB-UniRule"/>
</dbReference>
<sequence length="559" mass="63137">MDQDDISFDIEIPEEHNNPDENPEKILKRSASDDLHRDSKSTKIIKHEIKDYENQPQNEKNTTDDQTTDLAYQQNNVVNFDDFLTSLCNDESEIPPPINLGNHDNLDKFYIRVVSSPDEFTIEEISQFCNTINTTTSDAITTENRSDVTKVQNENGETEHVVSGRETVNDFVELDYGMEFENQNLDRVLSFKGRVSCVSKNIFRFTQLKVFKNLLVNNEDTSKSIRIRFLIPHKSLGGIIGQRGSNISSIREKSGTSIYTSDEVLPGSSERLMEVFGNHTGIKKAVEMVSMKILDEWDIYTSAELYKPNPSIPSTFNIQTQGKRREPPHEKSHMGFNRRRQGHQSGNDQRHGYNYERRQYEHNYKYSNQDYGFKSQLPSYGGYGSEDMRHGYDSYGDVKYGQYGSSSRYQGPGYSNQGNIGGGDPRDEKGGMYMNSGYSMSPGNNGFQYYMPGYNMNRIPLRPEPSVMGTSPLILPQVLAGQNSSGQQLTTQRMFVDVNKIGAIIGRKGESISSIRGLTGASVEIEKPNPGQRQRLVTITGTGEQVNKATQIIKQKVSI</sequence>
<evidence type="ECO:0000313" key="5">
    <source>
        <dbReference type="EMBL" id="PVU85022.1"/>
    </source>
</evidence>
<dbReference type="PROSITE" id="PS50084">
    <property type="entry name" value="KH_TYPE_1"/>
    <property type="match status" value="2"/>
</dbReference>
<dbReference type="SUPFAM" id="SSF54791">
    <property type="entry name" value="Eukaryotic type KH-domain (KH-domain type I)"/>
    <property type="match status" value="2"/>
</dbReference>
<evidence type="ECO:0000256" key="1">
    <source>
        <dbReference type="ARBA" id="ARBA00022737"/>
    </source>
</evidence>
<feature type="region of interest" description="Disordered" evidence="3">
    <location>
        <begin position="312"/>
        <end position="351"/>
    </location>
</feature>
<dbReference type="EMBL" id="MBFT01000323">
    <property type="protein sequence ID" value="PVU93387.1"/>
    <property type="molecule type" value="Genomic_DNA"/>
</dbReference>
<dbReference type="OrthoDB" id="1937934at2759"/>
<dbReference type="Proteomes" id="UP000245699">
    <property type="component" value="Unassembled WGS sequence"/>
</dbReference>
<dbReference type="STRING" id="61424.A0A2T9YM25"/>
<comment type="caution">
    <text evidence="6">The sequence shown here is derived from an EMBL/GenBank/DDBJ whole genome shotgun (WGS) entry which is preliminary data.</text>
</comment>
<keyword evidence="7" id="KW-1185">Reference proteome</keyword>
<dbReference type="AlphaFoldDB" id="A0A2T9YM25"/>
<feature type="region of interest" description="Disordered" evidence="3">
    <location>
        <begin position="1"/>
        <end position="44"/>
    </location>
</feature>
<gene>
    <name evidence="6" type="ORF">BB559_003314</name>
    <name evidence="5" type="ORF">BB559_007244</name>
</gene>
<accession>A0A2T9YM25</accession>
<evidence type="ECO:0000256" key="2">
    <source>
        <dbReference type="PROSITE-ProRule" id="PRU00117"/>
    </source>
</evidence>
<keyword evidence="1" id="KW-0677">Repeat</keyword>
<reference evidence="6 7" key="1">
    <citation type="journal article" date="2018" name="MBio">
        <title>Comparative Genomics Reveals the Core Gene Toolbox for the Fungus-Insect Symbiosis.</title>
        <authorList>
            <person name="Wang Y."/>
            <person name="Stata M."/>
            <person name="Wang W."/>
            <person name="Stajich J.E."/>
            <person name="White M.M."/>
            <person name="Moncalvo J.M."/>
        </authorList>
    </citation>
    <scope>NUCLEOTIDE SEQUENCE [LARGE SCALE GENOMIC DNA]</scope>
    <source>
        <strain evidence="6 7">AUS-77-4</strain>
    </source>
</reference>
<dbReference type="InterPro" id="IPR036612">
    <property type="entry name" value="KH_dom_type_1_sf"/>
</dbReference>
<keyword evidence="2" id="KW-0694">RNA-binding</keyword>
<dbReference type="Gene3D" id="3.30.1370.10">
    <property type="entry name" value="K Homology domain, type 1"/>
    <property type="match status" value="2"/>
</dbReference>
<evidence type="ECO:0000256" key="3">
    <source>
        <dbReference type="SAM" id="MobiDB-lite"/>
    </source>
</evidence>
<organism evidence="6 7">
    <name type="scientific">Furculomyces boomerangus</name>
    <dbReference type="NCBI Taxonomy" id="61424"/>
    <lineage>
        <taxon>Eukaryota</taxon>
        <taxon>Fungi</taxon>
        <taxon>Fungi incertae sedis</taxon>
        <taxon>Zoopagomycota</taxon>
        <taxon>Kickxellomycotina</taxon>
        <taxon>Harpellomycetes</taxon>
        <taxon>Harpellales</taxon>
        <taxon>Harpellaceae</taxon>
        <taxon>Furculomyces</taxon>
    </lineage>
</organism>
<proteinExistence type="predicted"/>
<dbReference type="EMBL" id="MBFT01001171">
    <property type="protein sequence ID" value="PVU85022.1"/>
    <property type="molecule type" value="Genomic_DNA"/>
</dbReference>
<feature type="compositionally biased region" description="Basic and acidic residues" evidence="3">
    <location>
        <begin position="13"/>
        <end position="44"/>
    </location>
</feature>
<name>A0A2T9YM25_9FUNG</name>
<dbReference type="Pfam" id="PF00013">
    <property type="entry name" value="KH_1"/>
    <property type="match status" value="2"/>
</dbReference>
<evidence type="ECO:0000313" key="7">
    <source>
        <dbReference type="Proteomes" id="UP000245699"/>
    </source>
</evidence>
<evidence type="ECO:0000313" key="6">
    <source>
        <dbReference type="EMBL" id="PVU93387.1"/>
    </source>
</evidence>
<dbReference type="InterPro" id="IPR004088">
    <property type="entry name" value="KH_dom_type_1"/>
</dbReference>
<feature type="domain" description="K Homology" evidence="4">
    <location>
        <begin position="223"/>
        <end position="294"/>
    </location>
</feature>
<feature type="compositionally biased region" description="Acidic residues" evidence="3">
    <location>
        <begin position="1"/>
        <end position="12"/>
    </location>
</feature>
<feature type="compositionally biased region" description="Polar residues" evidence="3">
    <location>
        <begin position="312"/>
        <end position="321"/>
    </location>
</feature>
<dbReference type="InterPro" id="IPR004087">
    <property type="entry name" value="KH_dom"/>
</dbReference>
<dbReference type="SMART" id="SM00322">
    <property type="entry name" value="KH"/>
    <property type="match status" value="2"/>
</dbReference>
<dbReference type="PANTHER" id="PTHR10288">
    <property type="entry name" value="KH DOMAIN CONTAINING RNA BINDING PROTEIN"/>
    <property type="match status" value="1"/>
</dbReference>
<feature type="compositionally biased region" description="Basic and acidic residues" evidence="3">
    <location>
        <begin position="323"/>
        <end position="333"/>
    </location>
</feature>